<dbReference type="Proteomes" id="UP000310200">
    <property type="component" value="Unassembled WGS sequence"/>
</dbReference>
<evidence type="ECO:0000313" key="2">
    <source>
        <dbReference type="EMBL" id="TGZ45752.1"/>
    </source>
</evidence>
<feature type="region of interest" description="Disordered" evidence="1">
    <location>
        <begin position="1"/>
        <end position="21"/>
    </location>
</feature>
<protein>
    <submittedName>
        <fullName evidence="2">Uncharacterized protein</fullName>
    </submittedName>
</protein>
<sequence length="102" mass="11955">MGRQVNPSESNKYPSLQLQTPESTQVPLTQVWFVHCDTHEPLLDMRYPVLQVHKSGSLQVPFWHDCGQRAQGQNWGSNYSLKEVTDILWPHLPKMSREFHYH</sequence>
<keyword evidence="3" id="KW-1185">Reference proteome</keyword>
<organism evidence="2 3">
    <name type="scientific">Temnothorax longispinosus</name>
    <dbReference type="NCBI Taxonomy" id="300112"/>
    <lineage>
        <taxon>Eukaryota</taxon>
        <taxon>Metazoa</taxon>
        <taxon>Ecdysozoa</taxon>
        <taxon>Arthropoda</taxon>
        <taxon>Hexapoda</taxon>
        <taxon>Insecta</taxon>
        <taxon>Pterygota</taxon>
        <taxon>Neoptera</taxon>
        <taxon>Endopterygota</taxon>
        <taxon>Hymenoptera</taxon>
        <taxon>Apocrita</taxon>
        <taxon>Aculeata</taxon>
        <taxon>Formicoidea</taxon>
        <taxon>Formicidae</taxon>
        <taxon>Myrmicinae</taxon>
        <taxon>Temnothorax</taxon>
    </lineage>
</organism>
<evidence type="ECO:0000256" key="1">
    <source>
        <dbReference type="SAM" id="MobiDB-lite"/>
    </source>
</evidence>
<gene>
    <name evidence="2" type="ORF">DBV15_04419</name>
</gene>
<name>A0A4S2K8N6_9HYME</name>
<reference evidence="2 3" key="1">
    <citation type="journal article" date="2019" name="Philos. Trans. R. Soc. Lond., B, Biol. Sci.">
        <title>Ant behaviour and brain gene expression of defending hosts depend on the ecological success of the intruding social parasite.</title>
        <authorList>
            <person name="Kaur R."/>
            <person name="Stoldt M."/>
            <person name="Jongepier E."/>
            <person name="Feldmeyer B."/>
            <person name="Menzel F."/>
            <person name="Bornberg-Bauer E."/>
            <person name="Foitzik S."/>
        </authorList>
    </citation>
    <scope>NUCLEOTIDE SEQUENCE [LARGE SCALE GENOMIC DNA]</scope>
    <source>
        <tissue evidence="2">Whole body</tissue>
    </source>
</reference>
<proteinExistence type="predicted"/>
<accession>A0A4S2K8N6</accession>
<evidence type="ECO:0000313" key="3">
    <source>
        <dbReference type="Proteomes" id="UP000310200"/>
    </source>
</evidence>
<dbReference type="AlphaFoldDB" id="A0A4S2K8N6"/>
<comment type="caution">
    <text evidence="2">The sequence shown here is derived from an EMBL/GenBank/DDBJ whole genome shotgun (WGS) entry which is preliminary data.</text>
</comment>
<dbReference type="EMBL" id="QBLH01003069">
    <property type="protein sequence ID" value="TGZ45752.1"/>
    <property type="molecule type" value="Genomic_DNA"/>
</dbReference>